<proteinExistence type="predicted"/>
<sequence>MQNGYIQNQIAANALLRRRSVPSGVLSPEMLQQLMTGTLNGMAPPQTLPQQQQQQMPPPQPQTSQQQQTQSSAVTNKRNEVYRFTSTNPVYSIAMSNKEKIRICSGSLLLSKDNIQKNNLQIVDLNDETNKFELKDTLEHNFPATKILFCPDSSLSNELLCTTSDCLKLYNVDSEGRINFIGKLHSKLNSDYKGPYTSMDWNRIDPSLVGVSSSDTTCVIWQIETGQIVGTTNPIGYVHKQLIAHDKSVNDFAFGPYNVGRDTFVSAGSDASVRLFDVRDLKSSTILYEEPNKLPLVRVQWNPTDENYLATLASNSNRISIIDIRKPCTLMKKCDNASSNMNSMAWSQCSRWNICTAGGDKQALIWQLKDNSKDGISWRTYCAENEISNIYWGKKHSDWITITFENSFEILHV</sequence>
<feature type="compositionally biased region" description="Low complexity" evidence="4">
    <location>
        <begin position="44"/>
        <end position="55"/>
    </location>
</feature>
<feature type="repeat" description="WD" evidence="3">
    <location>
        <begin position="242"/>
        <end position="286"/>
    </location>
</feature>
<dbReference type="SUPFAM" id="SSF50978">
    <property type="entry name" value="WD40 repeat-like"/>
    <property type="match status" value="1"/>
</dbReference>
<reference evidence="6" key="1">
    <citation type="submission" date="2017-02" db="UniProtKB">
        <authorList>
            <consortium name="WormBaseParasite"/>
        </authorList>
    </citation>
    <scope>IDENTIFICATION</scope>
</reference>
<evidence type="ECO:0000256" key="3">
    <source>
        <dbReference type="PROSITE-ProRule" id="PRU00221"/>
    </source>
</evidence>
<dbReference type="Pfam" id="PF00400">
    <property type="entry name" value="WD40"/>
    <property type="match status" value="2"/>
</dbReference>
<dbReference type="InterPro" id="IPR045159">
    <property type="entry name" value="DCAF7-like"/>
</dbReference>
<keyword evidence="1 3" id="KW-0853">WD repeat</keyword>
<feature type="compositionally biased region" description="Low complexity" evidence="4">
    <location>
        <begin position="62"/>
        <end position="72"/>
    </location>
</feature>
<dbReference type="InterPro" id="IPR001680">
    <property type="entry name" value="WD40_rpt"/>
</dbReference>
<dbReference type="Gene3D" id="2.130.10.10">
    <property type="entry name" value="YVTN repeat-like/Quinoprotein amine dehydrogenase"/>
    <property type="match status" value="1"/>
</dbReference>
<dbReference type="AlphaFoldDB" id="A0A0N4ZLQ8"/>
<dbReference type="STRING" id="131310.A0A0N4ZLQ8"/>
<evidence type="ECO:0000313" key="5">
    <source>
        <dbReference type="Proteomes" id="UP000038045"/>
    </source>
</evidence>
<evidence type="ECO:0000313" key="6">
    <source>
        <dbReference type="WBParaSite" id="PTRK_0000943200.1"/>
    </source>
</evidence>
<dbReference type="InterPro" id="IPR015943">
    <property type="entry name" value="WD40/YVTN_repeat-like_dom_sf"/>
</dbReference>
<dbReference type="PROSITE" id="PS50082">
    <property type="entry name" value="WD_REPEATS_2"/>
    <property type="match status" value="1"/>
</dbReference>
<evidence type="ECO:0000256" key="2">
    <source>
        <dbReference type="ARBA" id="ARBA00022737"/>
    </source>
</evidence>
<keyword evidence="2" id="KW-0677">Repeat</keyword>
<dbReference type="SMART" id="SM00320">
    <property type="entry name" value="WD40"/>
    <property type="match status" value="5"/>
</dbReference>
<keyword evidence="5" id="KW-1185">Reference proteome</keyword>
<dbReference type="InterPro" id="IPR036322">
    <property type="entry name" value="WD40_repeat_dom_sf"/>
</dbReference>
<protein>
    <submittedName>
        <fullName evidence="6">WD_REPEATS_REGION domain-containing protein</fullName>
    </submittedName>
</protein>
<organism evidence="5 6">
    <name type="scientific">Parastrongyloides trichosuri</name>
    <name type="common">Possum-specific nematode worm</name>
    <dbReference type="NCBI Taxonomy" id="131310"/>
    <lineage>
        <taxon>Eukaryota</taxon>
        <taxon>Metazoa</taxon>
        <taxon>Ecdysozoa</taxon>
        <taxon>Nematoda</taxon>
        <taxon>Chromadorea</taxon>
        <taxon>Rhabditida</taxon>
        <taxon>Tylenchina</taxon>
        <taxon>Panagrolaimomorpha</taxon>
        <taxon>Strongyloidoidea</taxon>
        <taxon>Strongyloididae</taxon>
        <taxon>Parastrongyloides</taxon>
    </lineage>
</organism>
<dbReference type="WBParaSite" id="PTRK_0000943200.1">
    <property type="protein sequence ID" value="PTRK_0000943200.1"/>
    <property type="gene ID" value="PTRK_0000943200"/>
</dbReference>
<dbReference type="Proteomes" id="UP000038045">
    <property type="component" value="Unplaced"/>
</dbReference>
<evidence type="ECO:0000256" key="4">
    <source>
        <dbReference type="SAM" id="MobiDB-lite"/>
    </source>
</evidence>
<dbReference type="SUPFAM" id="SSF81995">
    <property type="entry name" value="beta-sandwich domain of Sec23/24"/>
    <property type="match status" value="1"/>
</dbReference>
<dbReference type="PANTHER" id="PTHR19919">
    <property type="entry name" value="WD REPEAT CONTAINING PROTEIN"/>
    <property type="match status" value="1"/>
</dbReference>
<evidence type="ECO:0000256" key="1">
    <source>
        <dbReference type="ARBA" id="ARBA00022574"/>
    </source>
</evidence>
<feature type="region of interest" description="Disordered" evidence="4">
    <location>
        <begin position="39"/>
        <end position="78"/>
    </location>
</feature>
<name>A0A0N4ZLQ8_PARTI</name>
<accession>A0A0N4ZLQ8</accession>